<keyword evidence="1" id="KW-0677">Repeat</keyword>
<dbReference type="GO" id="GO:0005634">
    <property type="term" value="C:nucleus"/>
    <property type="evidence" value="ECO:0007669"/>
    <property type="project" value="TreeGrafter"/>
</dbReference>
<evidence type="ECO:0000256" key="2">
    <source>
        <dbReference type="ARBA" id="ARBA00022803"/>
    </source>
</evidence>
<reference evidence="6" key="4">
    <citation type="submission" date="2024-02" db="EMBL/GenBank/DDBJ databases">
        <title>Comparative genomics of Cryptococcus and Kwoniella reveals pathogenesis evolution and contrasting modes of karyotype evolution via chromosome fusion or intercentromeric recombination.</title>
        <authorList>
            <person name="Coelho M.A."/>
            <person name="David-Palma M."/>
            <person name="Shea T."/>
            <person name="Bowers K."/>
            <person name="McGinley-Smith S."/>
            <person name="Mohammad A.W."/>
            <person name="Gnirke A."/>
            <person name="Yurkov A.M."/>
            <person name="Nowrousian M."/>
            <person name="Sun S."/>
            <person name="Cuomo C.A."/>
            <person name="Heitman J."/>
        </authorList>
    </citation>
    <scope>NUCLEOTIDE SEQUENCE</scope>
    <source>
        <strain evidence="6">CBS 10737</strain>
    </source>
</reference>
<dbReference type="STRING" id="1296096.A0A1B9I650"/>
<dbReference type="PANTHER" id="PTHR46035">
    <property type="entry name" value="TETRATRICOPEPTIDE REPEAT PROTEIN 4"/>
    <property type="match status" value="1"/>
</dbReference>
<reference evidence="5" key="1">
    <citation type="submission" date="2013-07" db="EMBL/GenBank/DDBJ databases">
        <title>The Genome Sequence of Cryptococcus pinus CBS10737.</title>
        <authorList>
            <consortium name="The Broad Institute Genome Sequencing Platform"/>
            <person name="Cuomo C."/>
            <person name="Litvintseva A."/>
            <person name="Chen Y."/>
            <person name="Heitman J."/>
            <person name="Sun S."/>
            <person name="Springer D."/>
            <person name="Dromer F."/>
            <person name="Young S.K."/>
            <person name="Zeng Q."/>
            <person name="Gargeya S."/>
            <person name="Fitzgerald M."/>
            <person name="Abouelleil A."/>
            <person name="Alvarado L."/>
            <person name="Berlin A.M."/>
            <person name="Chapman S.B."/>
            <person name="Dewar J."/>
            <person name="Goldberg J."/>
            <person name="Griggs A."/>
            <person name="Gujja S."/>
            <person name="Hansen M."/>
            <person name="Howarth C."/>
            <person name="Imamovic A."/>
            <person name="Larimer J."/>
            <person name="McCowan C."/>
            <person name="Murphy C."/>
            <person name="Pearson M."/>
            <person name="Priest M."/>
            <person name="Roberts A."/>
            <person name="Saif S."/>
            <person name="Shea T."/>
            <person name="Sykes S."/>
            <person name="Wortman J."/>
            <person name="Nusbaum C."/>
            <person name="Birren B."/>
        </authorList>
    </citation>
    <scope>NUCLEOTIDE SEQUENCE [LARGE SCALE GENOMIC DNA]</scope>
    <source>
        <strain evidence="5">CBS 10737</strain>
    </source>
</reference>
<dbReference type="EMBL" id="CP144521">
    <property type="protein sequence ID" value="WWC68763.1"/>
    <property type="molecule type" value="Genomic_DNA"/>
</dbReference>
<reference evidence="5" key="3">
    <citation type="submission" date="2016-07" db="EMBL/GenBank/DDBJ databases">
        <title>Evolution of pathogenesis and genome organization in the Tremellales.</title>
        <authorList>
            <person name="Cuomo C."/>
            <person name="Litvintseva A."/>
            <person name="Heitman J."/>
            <person name="Chen Y."/>
            <person name="Sun S."/>
            <person name="Springer D."/>
            <person name="Dromer F."/>
            <person name="Young S."/>
            <person name="Zeng Q."/>
            <person name="Chapman S."/>
            <person name="Gujja S."/>
            <person name="Saif S."/>
            <person name="Birren B."/>
        </authorList>
    </citation>
    <scope>NUCLEOTIDE SEQUENCE</scope>
    <source>
        <strain evidence="5">CBS 10737</strain>
    </source>
</reference>
<dbReference type="Proteomes" id="UP000094020">
    <property type="component" value="Chromosome 3"/>
</dbReference>
<name>A0A1B9I650_9TREE</name>
<dbReference type="KEGG" id="kpin:30171419"/>
<dbReference type="Pfam" id="PF18972">
    <property type="entry name" value="Wheel"/>
    <property type="match status" value="1"/>
</dbReference>
<protein>
    <recommendedName>
        <fullName evidence="4">Cns1/TTC4 wheel domain-containing protein</fullName>
    </recommendedName>
</protein>
<dbReference type="GO" id="GO:0051879">
    <property type="term" value="F:Hsp90 protein binding"/>
    <property type="evidence" value="ECO:0007669"/>
    <property type="project" value="InterPro"/>
</dbReference>
<evidence type="ECO:0000313" key="7">
    <source>
        <dbReference type="Proteomes" id="UP000094020"/>
    </source>
</evidence>
<dbReference type="PANTHER" id="PTHR46035:SF1">
    <property type="entry name" value="TETRATRICOPEPTIDE REPEAT PROTEIN 4"/>
    <property type="match status" value="1"/>
</dbReference>
<sequence length="426" mass="48825">MSDSSQQPQDPLDTLLAHYSSVSASGSVPSGSSGPEKKKEYGYKDFEAILESTPIFMKETPKDGESNDVLEALRTLVFEGEGDEIATNFKNHGNELHVQKSYSEAIKAYTSGIDSNPKDITLKISLLNNRAQSNLLLKNYRSVLKDTSIIIALYTSKGLISDKALIKSMYRTTISLIALERWKEALDVIQRSQIILLQIPPNEDDEKLWENLKDKVSKGIYKEQERFKKLKEKKILNNSLIKSINSRGLINLKTNNPPDNPTPIHFDLDEIPIKKEEEEDEEEYKSKLENMTSLVFPVFLLYPQYSQSDFISNFQENTSFLDQLNIMFPKSSQSTSKIPFTEWDLKKEYFIDNLVIYVETFEKRLLKVGKELTLREIIYKAKREATNDIKKDGIVLRDGLLSFIVLPKGPVEKKWIEDFKKSRDGK</sequence>
<accession>A0A1B9I650</accession>
<dbReference type="EMBL" id="KI894009">
    <property type="protein sequence ID" value="OCF50988.1"/>
    <property type="molecule type" value="Genomic_DNA"/>
</dbReference>
<evidence type="ECO:0000313" key="5">
    <source>
        <dbReference type="EMBL" id="OCF50988.1"/>
    </source>
</evidence>
<organism evidence="5">
    <name type="scientific">Kwoniella pini CBS 10737</name>
    <dbReference type="NCBI Taxonomy" id="1296096"/>
    <lineage>
        <taxon>Eukaryota</taxon>
        <taxon>Fungi</taxon>
        <taxon>Dikarya</taxon>
        <taxon>Basidiomycota</taxon>
        <taxon>Agaricomycotina</taxon>
        <taxon>Tremellomycetes</taxon>
        <taxon>Tremellales</taxon>
        <taxon>Cryptococcaceae</taxon>
        <taxon>Kwoniella</taxon>
    </lineage>
</organism>
<dbReference type="GO" id="GO:0005829">
    <property type="term" value="C:cytosol"/>
    <property type="evidence" value="ECO:0007669"/>
    <property type="project" value="TreeGrafter"/>
</dbReference>
<evidence type="ECO:0000313" key="6">
    <source>
        <dbReference type="EMBL" id="WWC68763.1"/>
    </source>
</evidence>
<dbReference type="GO" id="GO:0030544">
    <property type="term" value="F:Hsp70 protein binding"/>
    <property type="evidence" value="ECO:0007669"/>
    <property type="project" value="TreeGrafter"/>
</dbReference>
<feature type="compositionally biased region" description="Low complexity" evidence="3">
    <location>
        <begin position="20"/>
        <end position="34"/>
    </location>
</feature>
<keyword evidence="2" id="KW-0802">TPR repeat</keyword>
<dbReference type="GeneID" id="30171419"/>
<evidence type="ECO:0000256" key="1">
    <source>
        <dbReference type="ARBA" id="ARBA00022737"/>
    </source>
</evidence>
<dbReference type="InterPro" id="IPR011990">
    <property type="entry name" value="TPR-like_helical_dom_sf"/>
</dbReference>
<dbReference type="RefSeq" id="XP_019012207.1">
    <property type="nucleotide sequence ID" value="XM_019154804.1"/>
</dbReference>
<dbReference type="GO" id="GO:0006457">
    <property type="term" value="P:protein folding"/>
    <property type="evidence" value="ECO:0007669"/>
    <property type="project" value="TreeGrafter"/>
</dbReference>
<keyword evidence="7" id="KW-1185">Reference proteome</keyword>
<dbReference type="Gene3D" id="1.25.40.10">
    <property type="entry name" value="Tetratricopeptide repeat domain"/>
    <property type="match status" value="1"/>
</dbReference>
<gene>
    <name evidence="5" type="ORF">I206_03050</name>
    <name evidence="6" type="ORF">I206_102697</name>
</gene>
<evidence type="ECO:0000259" key="4">
    <source>
        <dbReference type="Pfam" id="PF18972"/>
    </source>
</evidence>
<dbReference type="InterPro" id="IPR044059">
    <property type="entry name" value="Csn1/TTC4_wheel"/>
</dbReference>
<dbReference type="AlphaFoldDB" id="A0A1B9I650"/>
<feature type="domain" description="Cns1/TTC4 wheel" evidence="4">
    <location>
        <begin position="291"/>
        <end position="419"/>
    </location>
</feature>
<dbReference type="OrthoDB" id="1724687at2759"/>
<reference evidence="6" key="2">
    <citation type="submission" date="2013-07" db="EMBL/GenBank/DDBJ databases">
        <authorList>
            <consortium name="The Broad Institute Genome Sequencing Platform"/>
            <person name="Cuomo C."/>
            <person name="Litvintseva A."/>
            <person name="Chen Y."/>
            <person name="Heitman J."/>
            <person name="Sun S."/>
            <person name="Springer D."/>
            <person name="Dromer F."/>
            <person name="Young S.K."/>
            <person name="Zeng Q."/>
            <person name="Gargeya S."/>
            <person name="Fitzgerald M."/>
            <person name="Abouelleil A."/>
            <person name="Alvarado L."/>
            <person name="Berlin A.M."/>
            <person name="Chapman S.B."/>
            <person name="Dewar J."/>
            <person name="Goldberg J."/>
            <person name="Griggs A."/>
            <person name="Gujja S."/>
            <person name="Hansen M."/>
            <person name="Howarth C."/>
            <person name="Imamovic A."/>
            <person name="Larimer J."/>
            <person name="McCowan C."/>
            <person name="Murphy C."/>
            <person name="Pearson M."/>
            <person name="Priest M."/>
            <person name="Roberts A."/>
            <person name="Saif S."/>
            <person name="Shea T."/>
            <person name="Sykes S."/>
            <person name="Wortman J."/>
            <person name="Nusbaum C."/>
            <person name="Birren B."/>
        </authorList>
    </citation>
    <scope>NUCLEOTIDE SEQUENCE</scope>
    <source>
        <strain evidence="6">CBS 10737</strain>
    </source>
</reference>
<feature type="region of interest" description="Disordered" evidence="3">
    <location>
        <begin position="1"/>
        <end position="39"/>
    </location>
</feature>
<proteinExistence type="predicted"/>
<evidence type="ECO:0000256" key="3">
    <source>
        <dbReference type="SAM" id="MobiDB-lite"/>
    </source>
</evidence>
<dbReference type="SUPFAM" id="SSF48452">
    <property type="entry name" value="TPR-like"/>
    <property type="match status" value="1"/>
</dbReference>